<evidence type="ECO:0000313" key="4">
    <source>
        <dbReference type="Proteomes" id="UP000646365"/>
    </source>
</evidence>
<dbReference type="PANTHER" id="PTHR40269:SF1">
    <property type="entry name" value="OUTER MEMBRANE PROTEIN"/>
    <property type="match status" value="1"/>
</dbReference>
<keyword evidence="2" id="KW-0732">Signal</keyword>
<dbReference type="RefSeq" id="WP_189048659.1">
    <property type="nucleotide sequence ID" value="NZ_BMJQ01000010.1"/>
</dbReference>
<feature type="chain" id="PRO_5035208625" description="DUF3300 domain-containing protein" evidence="2">
    <location>
        <begin position="26"/>
        <end position="431"/>
    </location>
</feature>
<name>A0A8J2YVI8_9PROT</name>
<evidence type="ECO:0000313" key="3">
    <source>
        <dbReference type="EMBL" id="GGF28431.1"/>
    </source>
</evidence>
<comment type="caution">
    <text evidence="3">The sequence shown here is derived from an EMBL/GenBank/DDBJ whole genome shotgun (WGS) entry which is preliminary data.</text>
</comment>
<dbReference type="Proteomes" id="UP000646365">
    <property type="component" value="Unassembled WGS sequence"/>
</dbReference>
<dbReference type="PANTHER" id="PTHR40269">
    <property type="entry name" value="OUTER MEMBRANE PROTEIN-RELATED"/>
    <property type="match status" value="1"/>
</dbReference>
<feature type="compositionally biased region" description="Pro residues" evidence="1">
    <location>
        <begin position="390"/>
        <end position="401"/>
    </location>
</feature>
<dbReference type="EMBL" id="BMJQ01000010">
    <property type="protein sequence ID" value="GGF28431.1"/>
    <property type="molecule type" value="Genomic_DNA"/>
</dbReference>
<keyword evidence="4" id="KW-1185">Reference proteome</keyword>
<evidence type="ECO:0000256" key="2">
    <source>
        <dbReference type="SAM" id="SignalP"/>
    </source>
</evidence>
<feature type="signal peptide" evidence="2">
    <location>
        <begin position="1"/>
        <end position="25"/>
    </location>
</feature>
<evidence type="ECO:0008006" key="5">
    <source>
        <dbReference type="Google" id="ProtNLM"/>
    </source>
</evidence>
<organism evidence="3 4">
    <name type="scientific">Aliidongia dinghuensis</name>
    <dbReference type="NCBI Taxonomy" id="1867774"/>
    <lineage>
        <taxon>Bacteria</taxon>
        <taxon>Pseudomonadati</taxon>
        <taxon>Pseudomonadota</taxon>
        <taxon>Alphaproteobacteria</taxon>
        <taxon>Rhodospirillales</taxon>
        <taxon>Dongiaceae</taxon>
        <taxon>Aliidongia</taxon>
    </lineage>
</organism>
<reference evidence="3" key="1">
    <citation type="journal article" date="2014" name="Int. J. Syst. Evol. Microbiol.">
        <title>Complete genome sequence of Corynebacterium casei LMG S-19264T (=DSM 44701T), isolated from a smear-ripened cheese.</title>
        <authorList>
            <consortium name="US DOE Joint Genome Institute (JGI-PGF)"/>
            <person name="Walter F."/>
            <person name="Albersmeier A."/>
            <person name="Kalinowski J."/>
            <person name="Ruckert C."/>
        </authorList>
    </citation>
    <scope>NUCLEOTIDE SEQUENCE</scope>
    <source>
        <strain evidence="3">CGMCC 1.15725</strain>
    </source>
</reference>
<accession>A0A8J2YVI8</accession>
<feature type="region of interest" description="Disordered" evidence="1">
    <location>
        <begin position="375"/>
        <end position="410"/>
    </location>
</feature>
<dbReference type="InterPro" id="IPR021728">
    <property type="entry name" value="DUF3300"/>
</dbReference>
<reference evidence="3" key="2">
    <citation type="submission" date="2020-09" db="EMBL/GenBank/DDBJ databases">
        <authorList>
            <person name="Sun Q."/>
            <person name="Zhou Y."/>
        </authorList>
    </citation>
    <scope>NUCLEOTIDE SEQUENCE</scope>
    <source>
        <strain evidence="3">CGMCC 1.15725</strain>
    </source>
</reference>
<proteinExistence type="predicted"/>
<protein>
    <recommendedName>
        <fullName evidence="5">DUF3300 domain-containing protein</fullName>
    </recommendedName>
</protein>
<sequence>MKTGPLGAVTSAIVLVLAMSAPTVAPRAQDAAEAVAEAPADMAAAAPPQEDQADGAPAYAAPQLDGLVAPVALYPDPLLADILAASTYPLQVVEADRWVADPRNAALKGDQLTAALQDKDWDPSVKSLTAFPQILAMMDRQLDWTEQLGDAFLAQQAKVMDAVQRLRREAQATGHLPSTAQQMVANDGTAISIMPSNPERVYVPAYDPRLIYGPWLDADYPPAYFPVPDYDYGPLEGDGLFFGDAVVVVEPLWLWCDFDWRRHHIRIDHDRFERLHPHHNFENRAEFWSHDPSLRAGTGDPRAPARLRSTGVGTPERVRDFHALAPSAVAPSVVARPLVMRPGASRPDPAPHVAIIRHMPVRPTPLVHAPATLAQPRATEGRPSPAHNFAPPPASFAPRPPAVSHAPSGGMPMGVGSGMALGMGARGGFAR</sequence>
<evidence type="ECO:0000256" key="1">
    <source>
        <dbReference type="SAM" id="MobiDB-lite"/>
    </source>
</evidence>
<gene>
    <name evidence="3" type="ORF">GCM10011611_38080</name>
</gene>
<dbReference type="Pfam" id="PF11737">
    <property type="entry name" value="DUF3300"/>
    <property type="match status" value="1"/>
</dbReference>
<dbReference type="AlphaFoldDB" id="A0A8J2YVI8"/>